<reference evidence="1 2" key="1">
    <citation type="submission" date="2016-09" db="EMBL/GenBank/DDBJ databases">
        <title>genome sequence of Mycobacterium sp. 739 SCH.</title>
        <authorList>
            <person name="Greninger A.L."/>
            <person name="Qin X."/>
            <person name="Jerome K."/>
            <person name="Vora S."/>
            <person name="Quinn K."/>
        </authorList>
    </citation>
    <scope>NUCLEOTIDE SEQUENCE [LARGE SCALE GENOMIC DNA]</scope>
    <source>
        <strain evidence="1 2">SCH</strain>
    </source>
</reference>
<evidence type="ECO:0000313" key="1">
    <source>
        <dbReference type="EMBL" id="OFJ55633.1"/>
    </source>
</evidence>
<comment type="caution">
    <text evidence="1">The sequence shown here is derived from an EMBL/GenBank/DDBJ whole genome shotgun (WGS) entry which is preliminary data.</text>
</comment>
<gene>
    <name evidence="1" type="ORF">BEL07_01170</name>
</gene>
<keyword evidence="2" id="KW-1185">Reference proteome</keyword>
<dbReference type="EMBL" id="MCHX01000002">
    <property type="protein sequence ID" value="OFJ55633.1"/>
    <property type="molecule type" value="Genomic_DNA"/>
</dbReference>
<sequence length="396" mass="40964">MFDRAHQAALAFGDDMAALASALHVGADRIGAARTALLDKADQIDRGPLSVSEGWVVLIKAGSQSAEQIAELMRLVAAEQTAVNGLLEAVERADSDTADEIIAAARRSGILPPPQGGLAGIMVPGGSRPADDVPDPRSPLGLMQQATVRGEDMATTVRETSSRLDEEGHFEKTLIMQDGSKHVITERAPDPHNRVFDTTVTEEHFDAKGALISWTDSISKSGGWKKTFMNWADGTQYVVDESPEGVRTGSFTLHDGHYGVLPPDSPLLVTTVPDRIGDVMTGLESHISDGGKIPMLSMDAVEKVGVGAKYAGPALGVMSSMYDFLAAPTPADKCVSVFAGSFGLVGNAAGGAGGAFVGGFVPVPGAVPVLAVGGGYAAGEWMKSVGTKVGAVLCGA</sequence>
<name>A0A1E8QAJ6_9MYCO</name>
<accession>A0A1E8QAJ6</accession>
<proteinExistence type="predicted"/>
<organism evidence="1 2">
    <name type="scientific">Mycolicibacterium grossiae</name>
    <dbReference type="NCBI Taxonomy" id="1552759"/>
    <lineage>
        <taxon>Bacteria</taxon>
        <taxon>Bacillati</taxon>
        <taxon>Actinomycetota</taxon>
        <taxon>Actinomycetes</taxon>
        <taxon>Mycobacteriales</taxon>
        <taxon>Mycobacteriaceae</taxon>
        <taxon>Mycolicibacterium</taxon>
    </lineage>
</organism>
<protein>
    <submittedName>
        <fullName evidence="1">Uncharacterized protein</fullName>
    </submittedName>
</protein>
<dbReference type="AlphaFoldDB" id="A0A1E8QAJ6"/>
<evidence type="ECO:0000313" key="2">
    <source>
        <dbReference type="Proteomes" id="UP000178953"/>
    </source>
</evidence>
<dbReference type="Proteomes" id="UP000178953">
    <property type="component" value="Unassembled WGS sequence"/>
</dbReference>